<dbReference type="RefSeq" id="WP_190949221.1">
    <property type="nucleotide sequence ID" value="NZ_JACJTC010000006.1"/>
</dbReference>
<comment type="caution">
    <text evidence="1">The sequence shown here is derived from an EMBL/GenBank/DDBJ whole genome shotgun (WGS) entry which is preliminary data.</text>
</comment>
<proteinExistence type="predicted"/>
<keyword evidence="2" id="KW-1185">Reference proteome</keyword>
<accession>A0ABR8H8E0</accession>
<protein>
    <submittedName>
        <fullName evidence="1">Uncharacterized protein</fullName>
    </submittedName>
</protein>
<reference evidence="1 2" key="1">
    <citation type="journal article" date="2020" name="ISME J.">
        <title>Comparative genomics reveals insights into cyanobacterial evolution and habitat adaptation.</title>
        <authorList>
            <person name="Chen M.Y."/>
            <person name="Teng W.K."/>
            <person name="Zhao L."/>
            <person name="Hu C.X."/>
            <person name="Zhou Y.K."/>
            <person name="Han B.P."/>
            <person name="Song L.R."/>
            <person name="Shu W.S."/>
        </authorList>
    </citation>
    <scope>NUCLEOTIDE SEQUENCE [LARGE SCALE GENOMIC DNA]</scope>
    <source>
        <strain evidence="1 2">FACHB-252</strain>
    </source>
</reference>
<sequence>MSSNFINLRVTGISQGVIVDKTVADSLPSVDWHFMGGRVVAVLDPAFVGMIDLAEFIGGPSCFAASVSPWNYCRVALRKLKLSTTPDGKLRISINNLDA</sequence>
<dbReference type="EMBL" id="JACJTC010000006">
    <property type="protein sequence ID" value="MBD2611496.1"/>
    <property type="molecule type" value="Genomic_DNA"/>
</dbReference>
<gene>
    <name evidence="1" type="ORF">H6G94_09460</name>
</gene>
<organism evidence="1 2">
    <name type="scientific">Nostoc punctiforme FACHB-252</name>
    <dbReference type="NCBI Taxonomy" id="1357509"/>
    <lineage>
        <taxon>Bacteria</taxon>
        <taxon>Bacillati</taxon>
        <taxon>Cyanobacteriota</taxon>
        <taxon>Cyanophyceae</taxon>
        <taxon>Nostocales</taxon>
        <taxon>Nostocaceae</taxon>
        <taxon>Nostoc</taxon>
    </lineage>
</organism>
<dbReference type="Proteomes" id="UP000606396">
    <property type="component" value="Unassembled WGS sequence"/>
</dbReference>
<evidence type="ECO:0000313" key="2">
    <source>
        <dbReference type="Proteomes" id="UP000606396"/>
    </source>
</evidence>
<evidence type="ECO:0000313" key="1">
    <source>
        <dbReference type="EMBL" id="MBD2611496.1"/>
    </source>
</evidence>
<name>A0ABR8H8E0_NOSPU</name>